<protein>
    <submittedName>
        <fullName evidence="2">Uncharacterized protein</fullName>
    </submittedName>
</protein>
<evidence type="ECO:0000313" key="3">
    <source>
        <dbReference type="Proteomes" id="UP000237144"/>
    </source>
</evidence>
<organism evidence="2 3">
    <name type="scientific">Rhodotorula taiwanensis</name>
    <dbReference type="NCBI Taxonomy" id="741276"/>
    <lineage>
        <taxon>Eukaryota</taxon>
        <taxon>Fungi</taxon>
        <taxon>Dikarya</taxon>
        <taxon>Basidiomycota</taxon>
        <taxon>Pucciniomycotina</taxon>
        <taxon>Microbotryomycetes</taxon>
        <taxon>Sporidiobolales</taxon>
        <taxon>Sporidiobolaceae</taxon>
        <taxon>Rhodotorula</taxon>
    </lineage>
</organism>
<proteinExistence type="predicted"/>
<comment type="caution">
    <text evidence="2">The sequence shown here is derived from an EMBL/GenBank/DDBJ whole genome shotgun (WGS) entry which is preliminary data.</text>
</comment>
<reference evidence="2 3" key="1">
    <citation type="journal article" date="2018" name="Front. Microbiol.">
        <title>Prospects for Fungal Bioremediation of Acidic Radioactive Waste Sites: Characterization and Genome Sequence of Rhodotorula taiwanensis MD1149.</title>
        <authorList>
            <person name="Tkavc R."/>
            <person name="Matrosova V.Y."/>
            <person name="Grichenko O.E."/>
            <person name="Gostincar C."/>
            <person name="Volpe R.P."/>
            <person name="Klimenkova P."/>
            <person name="Gaidamakova E.K."/>
            <person name="Zhou C.E."/>
            <person name="Stewart B.J."/>
            <person name="Lyman M.G."/>
            <person name="Malfatti S.A."/>
            <person name="Rubinfeld B."/>
            <person name="Courtot M."/>
            <person name="Singh J."/>
            <person name="Dalgard C.L."/>
            <person name="Hamilton T."/>
            <person name="Frey K.G."/>
            <person name="Gunde-Cimerman N."/>
            <person name="Dugan L."/>
            <person name="Daly M.J."/>
        </authorList>
    </citation>
    <scope>NUCLEOTIDE SEQUENCE [LARGE SCALE GENOMIC DNA]</scope>
    <source>
        <strain evidence="2 3">MD1149</strain>
    </source>
</reference>
<sequence>MCTPYDAINNAHNDHQKSWRQRVQERDLTPYERNVRLSSVKGAHIFGASFSSITSATTTNTIATEAAIKELAQEEDLLANWLRRSLSSEDVKPDIAQATTVESPATSYRECLKTIDEFERQRKLRSTTSCAHVRNAVGDPAHSQGTIVPLAPLASPPATSSQDVANSAAPMEM</sequence>
<evidence type="ECO:0000313" key="2">
    <source>
        <dbReference type="EMBL" id="POY75905.1"/>
    </source>
</evidence>
<feature type="region of interest" description="Disordered" evidence="1">
    <location>
        <begin position="141"/>
        <end position="173"/>
    </location>
</feature>
<feature type="compositionally biased region" description="Low complexity" evidence="1">
    <location>
        <begin position="149"/>
        <end position="161"/>
    </location>
</feature>
<keyword evidence="3" id="KW-1185">Reference proteome</keyword>
<dbReference type="AlphaFoldDB" id="A0A2S5BGL6"/>
<dbReference type="EMBL" id="PJQD01000009">
    <property type="protein sequence ID" value="POY75905.1"/>
    <property type="molecule type" value="Genomic_DNA"/>
</dbReference>
<name>A0A2S5BGL6_9BASI</name>
<gene>
    <name evidence="2" type="ORF">BMF94_0988</name>
</gene>
<evidence type="ECO:0000256" key="1">
    <source>
        <dbReference type="SAM" id="MobiDB-lite"/>
    </source>
</evidence>
<accession>A0A2S5BGL6</accession>
<dbReference type="Proteomes" id="UP000237144">
    <property type="component" value="Unassembled WGS sequence"/>
</dbReference>